<keyword evidence="10" id="KW-1185">Reference proteome</keyword>
<dbReference type="Pfam" id="PF07034">
    <property type="entry name" value="ORC3_N"/>
    <property type="match status" value="1"/>
</dbReference>
<keyword evidence="5" id="KW-0539">Nucleus</keyword>
<dbReference type="InterPro" id="IPR040855">
    <property type="entry name" value="ORC_WH_C"/>
</dbReference>
<evidence type="ECO:0000256" key="2">
    <source>
        <dbReference type="ARBA" id="ARBA00010977"/>
    </source>
</evidence>
<dbReference type="GO" id="GO:0005656">
    <property type="term" value="C:nuclear pre-replicative complex"/>
    <property type="evidence" value="ECO:0007669"/>
    <property type="project" value="TreeGrafter"/>
</dbReference>
<dbReference type="InterPro" id="IPR020795">
    <property type="entry name" value="ORC3"/>
</dbReference>
<dbReference type="GO" id="GO:0005664">
    <property type="term" value="C:nuclear origin of replication recognition complex"/>
    <property type="evidence" value="ECO:0007669"/>
    <property type="project" value="InterPro"/>
</dbReference>
<keyword evidence="3" id="KW-0235">DNA replication</keyword>
<comment type="similarity">
    <text evidence="2">Belongs to the ORC3 family.</text>
</comment>
<dbReference type="PANTHER" id="PTHR12748:SF0">
    <property type="entry name" value="ORIGIN RECOGNITION COMPLEX SUBUNIT 3"/>
    <property type="match status" value="1"/>
</dbReference>
<dbReference type="OrthoDB" id="10265211at2759"/>
<feature type="compositionally biased region" description="Polar residues" evidence="6">
    <location>
        <begin position="632"/>
        <end position="646"/>
    </location>
</feature>
<feature type="region of interest" description="Disordered" evidence="6">
    <location>
        <begin position="629"/>
        <end position="689"/>
    </location>
</feature>
<dbReference type="PANTHER" id="PTHR12748">
    <property type="entry name" value="ORIGIN RECOGNITION COMPLEX SUBUNIT 3"/>
    <property type="match status" value="1"/>
</dbReference>
<evidence type="ECO:0000313" key="10">
    <source>
        <dbReference type="Proteomes" id="UP000193067"/>
    </source>
</evidence>
<evidence type="ECO:0000259" key="8">
    <source>
        <dbReference type="Pfam" id="PF18137"/>
    </source>
</evidence>
<evidence type="ECO:0000313" key="9">
    <source>
        <dbReference type="EMBL" id="OSD06038.1"/>
    </source>
</evidence>
<accession>A0A1Y2IY45</accession>
<proteinExistence type="inferred from homology"/>
<evidence type="ECO:0000256" key="4">
    <source>
        <dbReference type="ARBA" id="ARBA00023125"/>
    </source>
</evidence>
<dbReference type="GO" id="GO:0006270">
    <property type="term" value="P:DNA replication initiation"/>
    <property type="evidence" value="ECO:0007669"/>
    <property type="project" value="TreeGrafter"/>
</dbReference>
<dbReference type="CDD" id="cd20704">
    <property type="entry name" value="Orc3"/>
    <property type="match status" value="2"/>
</dbReference>
<name>A0A1Y2IY45_TRAC3</name>
<evidence type="ECO:0000256" key="5">
    <source>
        <dbReference type="ARBA" id="ARBA00023242"/>
    </source>
</evidence>
<feature type="compositionally biased region" description="Acidic residues" evidence="6">
    <location>
        <begin position="674"/>
        <end position="685"/>
    </location>
</feature>
<evidence type="ECO:0000256" key="3">
    <source>
        <dbReference type="ARBA" id="ARBA00022705"/>
    </source>
</evidence>
<organism evidence="9 10">
    <name type="scientific">Trametes coccinea (strain BRFM310)</name>
    <name type="common">Pycnoporus coccineus</name>
    <dbReference type="NCBI Taxonomy" id="1353009"/>
    <lineage>
        <taxon>Eukaryota</taxon>
        <taxon>Fungi</taxon>
        <taxon>Dikarya</taxon>
        <taxon>Basidiomycota</taxon>
        <taxon>Agaricomycotina</taxon>
        <taxon>Agaricomycetes</taxon>
        <taxon>Polyporales</taxon>
        <taxon>Polyporaceae</taxon>
        <taxon>Trametes</taxon>
    </lineage>
</organism>
<gene>
    <name evidence="9" type="ORF">PYCCODRAFT_1431857</name>
</gene>
<feature type="domain" description="Origin recognition complex subunit 3 winged helix C-terminal" evidence="8">
    <location>
        <begin position="541"/>
        <end position="724"/>
    </location>
</feature>
<evidence type="ECO:0000259" key="7">
    <source>
        <dbReference type="Pfam" id="PF07034"/>
    </source>
</evidence>
<sequence>MQAYRVVWGKCLNRVQSILRRLQAPVVDEVVTKVEKAYTDVLPGLPYPELPVIALHGANSSLVGDIADRLGHARESNSSQGAERPETLQVHLYPAECASVMNMMKGIVTGFADRSSRSKRTTTSLASFDINLLRAWHASLPSHPTLVVILHEFEKLEVKVAQDVFYICSMHVPELPLAFILLMASPQYPSYLHSVYPRSTLALLRVDPVVASSGMIMVKEVLEKTFFDPDFDSDVMLGPAMLEFITEFTTRHIASPDALVNLLQLAFMKHFTHPLSLLAAINSRNQMAQLTEDRLRSSSELRPLVEALQVRILAATTPAPQVRSGSATPSTPRKFNRIARARSEDAGTARGLLDHVLDARAQFHKAVRRIRVAFAVVRIAERVALGEAQANAKSADHAARLDSIGTLSALLRARAGNQIRYVCMAVRKLPLSKLRELLHQLHACLWGLQSAEVRREEEHARVWVVTQLNQLPPEDEGSESQDKEVTVAQTPEAKQMATVVGDWLQTYVEDRIVRFDEHALWDIWYTGNTPFPSELVNPAPRPTVVSALLHPYDFVRAHAELVRATSTDGAVSSQSEDFVQEPELWELPDTSIAFRRYVDAGRMVNVYDWFESFAVVLEAQRRELRRRERANIQRSSSQPNGKQPAQNGRGSRRGSRASARMDVDGDEHRGDGSEGSEEEMDEEEEERWKEEVQARFIRALHELDYMGFVKHTGRKPDHVIRTIYDIPD</sequence>
<dbReference type="GO" id="GO:0003688">
    <property type="term" value="F:DNA replication origin binding"/>
    <property type="evidence" value="ECO:0007669"/>
    <property type="project" value="TreeGrafter"/>
</dbReference>
<feature type="domain" description="Origin recognition complex subunit 3 N-terminal" evidence="7">
    <location>
        <begin position="2"/>
        <end position="277"/>
    </location>
</feature>
<reference evidence="9 10" key="1">
    <citation type="journal article" date="2015" name="Biotechnol. Biofuels">
        <title>Enhanced degradation of softwood versus hardwood by the white-rot fungus Pycnoporus coccineus.</title>
        <authorList>
            <person name="Couturier M."/>
            <person name="Navarro D."/>
            <person name="Chevret D."/>
            <person name="Henrissat B."/>
            <person name="Piumi F."/>
            <person name="Ruiz-Duenas F.J."/>
            <person name="Martinez A.T."/>
            <person name="Grigoriev I.V."/>
            <person name="Riley R."/>
            <person name="Lipzen A."/>
            <person name="Berrin J.G."/>
            <person name="Master E.R."/>
            <person name="Rosso M.N."/>
        </authorList>
    </citation>
    <scope>NUCLEOTIDE SEQUENCE [LARGE SCALE GENOMIC DNA]</scope>
    <source>
        <strain evidence="9 10">BRFM310</strain>
    </source>
</reference>
<evidence type="ECO:0000256" key="6">
    <source>
        <dbReference type="SAM" id="MobiDB-lite"/>
    </source>
</evidence>
<feature type="compositionally biased region" description="Basic and acidic residues" evidence="6">
    <location>
        <begin position="659"/>
        <end position="672"/>
    </location>
</feature>
<dbReference type="AlphaFoldDB" id="A0A1Y2IY45"/>
<dbReference type="InterPro" id="IPR045667">
    <property type="entry name" value="ORC3_N"/>
</dbReference>
<dbReference type="Pfam" id="PF18137">
    <property type="entry name" value="WHD_ORC"/>
    <property type="match status" value="1"/>
</dbReference>
<protein>
    <submittedName>
        <fullName evidence="9">Uncharacterized protein</fullName>
    </submittedName>
</protein>
<dbReference type="EMBL" id="KZ084091">
    <property type="protein sequence ID" value="OSD06038.1"/>
    <property type="molecule type" value="Genomic_DNA"/>
</dbReference>
<comment type="subcellular location">
    <subcellularLocation>
        <location evidence="1">Nucleus</location>
    </subcellularLocation>
</comment>
<dbReference type="Proteomes" id="UP000193067">
    <property type="component" value="Unassembled WGS sequence"/>
</dbReference>
<dbReference type="STRING" id="1353009.A0A1Y2IY45"/>
<keyword evidence="4" id="KW-0238">DNA-binding</keyword>
<evidence type="ECO:0000256" key="1">
    <source>
        <dbReference type="ARBA" id="ARBA00004123"/>
    </source>
</evidence>
<dbReference type="GO" id="GO:0031261">
    <property type="term" value="C:DNA replication preinitiation complex"/>
    <property type="evidence" value="ECO:0007669"/>
    <property type="project" value="TreeGrafter"/>
</dbReference>